<dbReference type="GO" id="GO:0010124">
    <property type="term" value="P:phenylacetate catabolic process"/>
    <property type="evidence" value="ECO:0007669"/>
    <property type="project" value="InterPro"/>
</dbReference>
<dbReference type="InterPro" id="IPR011882">
    <property type="entry name" value="PaaC"/>
</dbReference>
<dbReference type="InterPro" id="IPR007814">
    <property type="entry name" value="PaaA_PaaC"/>
</dbReference>
<evidence type="ECO:0000313" key="2">
    <source>
        <dbReference type="Proteomes" id="UP000295361"/>
    </source>
</evidence>
<proteinExistence type="predicted"/>
<organism evidence="1 2">
    <name type="scientific">Roseateles toxinivorans</name>
    <dbReference type="NCBI Taxonomy" id="270368"/>
    <lineage>
        <taxon>Bacteria</taxon>
        <taxon>Pseudomonadati</taxon>
        <taxon>Pseudomonadota</taxon>
        <taxon>Betaproteobacteria</taxon>
        <taxon>Burkholderiales</taxon>
        <taxon>Sphaerotilaceae</taxon>
        <taxon>Roseateles</taxon>
    </lineage>
</organism>
<dbReference type="AlphaFoldDB" id="A0A4R6QSX3"/>
<comment type="caution">
    <text evidence="1">The sequence shown here is derived from an EMBL/GenBank/DDBJ whole genome shotgun (WGS) entry which is preliminary data.</text>
</comment>
<dbReference type="InterPro" id="IPR052703">
    <property type="entry name" value="Aromatic_CoA_ox/epox"/>
</dbReference>
<dbReference type="PIRSF" id="PIRSF037834">
    <property type="entry name" value="PA_CoA_Oase3"/>
    <property type="match status" value="1"/>
</dbReference>
<reference evidence="1 2" key="1">
    <citation type="submission" date="2019-03" db="EMBL/GenBank/DDBJ databases">
        <title>Genomic Encyclopedia of Type Strains, Phase IV (KMG-IV): sequencing the most valuable type-strain genomes for metagenomic binning, comparative biology and taxonomic classification.</title>
        <authorList>
            <person name="Goeker M."/>
        </authorList>
    </citation>
    <scope>NUCLEOTIDE SEQUENCE [LARGE SCALE GENOMIC DNA]</scope>
    <source>
        <strain evidence="1 2">DSM 16998</strain>
    </source>
</reference>
<protein>
    <submittedName>
        <fullName evidence="1">Ring-1,2-phenylacetyl-CoA epoxidase subunit PaaC</fullName>
    </submittedName>
</protein>
<dbReference type="RefSeq" id="WP_133698948.1">
    <property type="nucleotide sequence ID" value="NZ_SNXS01000001.1"/>
</dbReference>
<dbReference type="Proteomes" id="UP000295361">
    <property type="component" value="Unassembled WGS sequence"/>
</dbReference>
<gene>
    <name evidence="1" type="ORF">DES47_101363</name>
</gene>
<accession>A0A4R6QSX3</accession>
<sequence>MSTPSIHVGDSASVRYLLRLADSCLILSQRLGEWCGHGPILEEDLALTNMALDLVGQARGLLTRVGQLDGKGHDEDQLAFLREERHYYNPVLMELPRGDFAFTQVRNFAVATWLELLWQRLQTSSDAEVAAIAAKAVKEARYQQQHAADWVVRLGDGTAESKARMEAALASLWPFFNELFVDDAIDAAAVQSGLGPAWSELKAEWQQAMTAVLDEAGLAQPKPSAYVSAGRQGVHSEHMGHMLAEMQYLQRAYPGGVW</sequence>
<dbReference type="EMBL" id="SNXS01000001">
    <property type="protein sequence ID" value="TDP74306.1"/>
    <property type="molecule type" value="Genomic_DNA"/>
</dbReference>
<dbReference type="GO" id="GO:0005829">
    <property type="term" value="C:cytosol"/>
    <property type="evidence" value="ECO:0007669"/>
    <property type="project" value="TreeGrafter"/>
</dbReference>
<dbReference type="SUPFAM" id="SSF47240">
    <property type="entry name" value="Ferritin-like"/>
    <property type="match status" value="1"/>
</dbReference>
<evidence type="ECO:0000313" key="1">
    <source>
        <dbReference type="EMBL" id="TDP74306.1"/>
    </source>
</evidence>
<dbReference type="Gene3D" id="1.20.1260.10">
    <property type="match status" value="1"/>
</dbReference>
<dbReference type="FunCoup" id="A0A4R6QSX3">
    <property type="interactions" value="99"/>
</dbReference>
<dbReference type="InParanoid" id="A0A4R6QSX3"/>
<name>A0A4R6QSX3_9BURK</name>
<dbReference type="InterPro" id="IPR009078">
    <property type="entry name" value="Ferritin-like_SF"/>
</dbReference>
<dbReference type="NCBIfam" id="TIGR02158">
    <property type="entry name" value="PA_CoA_Oxy3"/>
    <property type="match status" value="1"/>
</dbReference>
<keyword evidence="2" id="KW-1185">Reference proteome</keyword>
<dbReference type="OrthoDB" id="9789947at2"/>
<dbReference type="Pfam" id="PF05138">
    <property type="entry name" value="PaaA_PaaC"/>
    <property type="match status" value="1"/>
</dbReference>
<dbReference type="PANTHER" id="PTHR30458:SF0">
    <property type="entry name" value="1,2-PHENYLACETYL-COA EPOXIDASE, SUBUNIT C"/>
    <property type="match status" value="1"/>
</dbReference>
<dbReference type="InterPro" id="IPR012347">
    <property type="entry name" value="Ferritin-like"/>
</dbReference>
<dbReference type="PANTHER" id="PTHR30458">
    <property type="entry name" value="PHENYLACETIC ACID DEGRADATION PROTEIN PAA"/>
    <property type="match status" value="1"/>
</dbReference>